<dbReference type="Pfam" id="PF06094">
    <property type="entry name" value="GGACT"/>
    <property type="match status" value="1"/>
</dbReference>
<gene>
    <name evidence="2" type="ORF">PSQ39_09555</name>
</gene>
<evidence type="ECO:0000313" key="2">
    <source>
        <dbReference type="EMBL" id="MDD0814873.1"/>
    </source>
</evidence>
<dbReference type="InterPro" id="IPR013024">
    <property type="entry name" value="GGCT-like"/>
</dbReference>
<protein>
    <submittedName>
        <fullName evidence="2">Gamma-glutamylcyclotransferase</fullName>
    </submittedName>
</protein>
<dbReference type="InterPro" id="IPR036568">
    <property type="entry name" value="GGCT-like_sf"/>
</dbReference>
<evidence type="ECO:0000259" key="1">
    <source>
        <dbReference type="Pfam" id="PF06094"/>
    </source>
</evidence>
<keyword evidence="3" id="KW-1185">Reference proteome</keyword>
<sequence>MPDAQGGSASDARAAALTWVFVYGTLRRGGSNDINRLDPEPEWVGTAHLRGQLFDLGPYPGLRLLSASDPGGCDVVGEVYAITPALEAVLDRIEEISGAEDDEYQRRQISVMVQGHARTCLVYEIHPSRVRARPEIGHGDWMRHVMERSAS</sequence>
<dbReference type="Gene3D" id="3.10.490.10">
    <property type="entry name" value="Gamma-glutamyl cyclotransferase-like"/>
    <property type="match status" value="1"/>
</dbReference>
<accession>A0ABT5ME62</accession>
<dbReference type="InterPro" id="IPR009288">
    <property type="entry name" value="AIG2-like_dom"/>
</dbReference>
<evidence type="ECO:0000313" key="3">
    <source>
        <dbReference type="Proteomes" id="UP001528672"/>
    </source>
</evidence>
<feature type="domain" description="Gamma-glutamylcyclotransferase AIG2-like" evidence="1">
    <location>
        <begin position="20"/>
        <end position="142"/>
    </location>
</feature>
<dbReference type="CDD" id="cd06661">
    <property type="entry name" value="GGCT_like"/>
    <property type="match status" value="1"/>
</dbReference>
<reference evidence="2 3" key="1">
    <citation type="submission" date="2023-02" db="EMBL/GenBank/DDBJ databases">
        <title>Bacterial whole genome sequence for Curvibacter sp. HBC28.</title>
        <authorList>
            <person name="Le V."/>
            <person name="Ko S.-R."/>
            <person name="Ahn C.-Y."/>
            <person name="Oh H.-M."/>
        </authorList>
    </citation>
    <scope>NUCLEOTIDE SEQUENCE [LARGE SCALE GENOMIC DNA]</scope>
    <source>
        <strain evidence="2 3">HBC28</strain>
    </source>
</reference>
<dbReference type="Proteomes" id="UP001528672">
    <property type="component" value="Unassembled WGS sequence"/>
</dbReference>
<comment type="caution">
    <text evidence="2">The sequence shown here is derived from an EMBL/GenBank/DDBJ whole genome shotgun (WGS) entry which is preliminary data.</text>
</comment>
<dbReference type="EMBL" id="JAQSIO010000003">
    <property type="protein sequence ID" value="MDD0814873.1"/>
    <property type="molecule type" value="Genomic_DNA"/>
</dbReference>
<proteinExistence type="predicted"/>
<dbReference type="SUPFAM" id="SSF110857">
    <property type="entry name" value="Gamma-glutamyl cyclotransferase-like"/>
    <property type="match status" value="1"/>
</dbReference>
<organism evidence="2 3">
    <name type="scientific">Curvibacter microcysteis</name>
    <dbReference type="NCBI Taxonomy" id="3026419"/>
    <lineage>
        <taxon>Bacteria</taxon>
        <taxon>Pseudomonadati</taxon>
        <taxon>Pseudomonadota</taxon>
        <taxon>Betaproteobacteria</taxon>
        <taxon>Burkholderiales</taxon>
        <taxon>Comamonadaceae</taxon>
        <taxon>Curvibacter</taxon>
    </lineage>
</organism>
<name>A0ABT5ME62_9BURK</name>